<sequence>MTIYKNSGTGHSPENESCKFLRGILAGSNLEDASRSLKAISHPLRLNILCVLGAGEVSVQDILKTVGTTQSNVSQHLCLLRDKGIVSSRKDANRVYYSIKDETVMKILGNDVADTI</sequence>
<dbReference type="PANTHER" id="PTHR43132">
    <property type="entry name" value="ARSENICAL RESISTANCE OPERON REPRESSOR ARSR-RELATED"/>
    <property type="match status" value="1"/>
</dbReference>
<dbReference type="InterPro" id="IPR036390">
    <property type="entry name" value="WH_DNA-bd_sf"/>
</dbReference>
<dbReference type="InterPro" id="IPR001845">
    <property type="entry name" value="HTH_ArsR_DNA-bd_dom"/>
</dbReference>
<dbReference type="CDD" id="cd00090">
    <property type="entry name" value="HTH_ARSR"/>
    <property type="match status" value="1"/>
</dbReference>
<keyword evidence="6" id="KW-1185">Reference proteome</keyword>
<gene>
    <name evidence="5" type="ORF">EV695_1885</name>
</gene>
<dbReference type="GO" id="GO:0003677">
    <property type="term" value="F:DNA binding"/>
    <property type="evidence" value="ECO:0007669"/>
    <property type="project" value="UniProtKB-KW"/>
</dbReference>
<dbReference type="OrthoDB" id="9796124at2"/>
<dbReference type="Pfam" id="PF01022">
    <property type="entry name" value="HTH_5"/>
    <property type="match status" value="1"/>
</dbReference>
<organism evidence="5 6">
    <name type="scientific">Cocleimonas flava</name>
    <dbReference type="NCBI Taxonomy" id="634765"/>
    <lineage>
        <taxon>Bacteria</taxon>
        <taxon>Pseudomonadati</taxon>
        <taxon>Pseudomonadota</taxon>
        <taxon>Gammaproteobacteria</taxon>
        <taxon>Thiotrichales</taxon>
        <taxon>Thiotrichaceae</taxon>
        <taxon>Cocleimonas</taxon>
    </lineage>
</organism>
<dbReference type="Gene3D" id="1.10.10.10">
    <property type="entry name" value="Winged helix-like DNA-binding domain superfamily/Winged helix DNA-binding domain"/>
    <property type="match status" value="1"/>
</dbReference>
<dbReference type="PROSITE" id="PS50987">
    <property type="entry name" value="HTH_ARSR_2"/>
    <property type="match status" value="1"/>
</dbReference>
<evidence type="ECO:0000313" key="6">
    <source>
        <dbReference type="Proteomes" id="UP000294887"/>
    </source>
</evidence>
<dbReference type="AlphaFoldDB" id="A0A4V2P8X0"/>
<feature type="domain" description="HTH arsR-type" evidence="4">
    <location>
        <begin position="25"/>
        <end position="116"/>
    </location>
</feature>
<accession>A0A4V2P8X0</accession>
<dbReference type="Proteomes" id="UP000294887">
    <property type="component" value="Unassembled WGS sequence"/>
</dbReference>
<dbReference type="NCBIfam" id="NF033788">
    <property type="entry name" value="HTH_metalloreg"/>
    <property type="match status" value="1"/>
</dbReference>
<dbReference type="InterPro" id="IPR036388">
    <property type="entry name" value="WH-like_DNA-bd_sf"/>
</dbReference>
<evidence type="ECO:0000259" key="4">
    <source>
        <dbReference type="PROSITE" id="PS50987"/>
    </source>
</evidence>
<name>A0A4V2P8X0_9GAMM</name>
<protein>
    <submittedName>
        <fullName evidence="5">DNA-binding transcriptional ArsR family regulator</fullName>
    </submittedName>
</protein>
<dbReference type="PRINTS" id="PR00778">
    <property type="entry name" value="HTHARSR"/>
</dbReference>
<evidence type="ECO:0000256" key="1">
    <source>
        <dbReference type="ARBA" id="ARBA00023015"/>
    </source>
</evidence>
<proteinExistence type="predicted"/>
<evidence type="ECO:0000256" key="3">
    <source>
        <dbReference type="ARBA" id="ARBA00023163"/>
    </source>
</evidence>
<dbReference type="InterPro" id="IPR051011">
    <property type="entry name" value="Metal_resp_trans_reg"/>
</dbReference>
<dbReference type="GO" id="GO:0003700">
    <property type="term" value="F:DNA-binding transcription factor activity"/>
    <property type="evidence" value="ECO:0007669"/>
    <property type="project" value="InterPro"/>
</dbReference>
<dbReference type="EMBL" id="SMFQ01000003">
    <property type="protein sequence ID" value="TCJ87375.1"/>
    <property type="molecule type" value="Genomic_DNA"/>
</dbReference>
<dbReference type="SMART" id="SM00418">
    <property type="entry name" value="HTH_ARSR"/>
    <property type="match status" value="1"/>
</dbReference>
<comment type="caution">
    <text evidence="5">The sequence shown here is derived from an EMBL/GenBank/DDBJ whole genome shotgun (WGS) entry which is preliminary data.</text>
</comment>
<dbReference type="InterPro" id="IPR011991">
    <property type="entry name" value="ArsR-like_HTH"/>
</dbReference>
<keyword evidence="3" id="KW-0804">Transcription</keyword>
<evidence type="ECO:0000313" key="5">
    <source>
        <dbReference type="EMBL" id="TCJ87375.1"/>
    </source>
</evidence>
<dbReference type="PANTHER" id="PTHR43132:SF6">
    <property type="entry name" value="HTH-TYPE TRANSCRIPTIONAL REPRESSOR CZRA"/>
    <property type="match status" value="1"/>
</dbReference>
<reference evidence="5 6" key="1">
    <citation type="submission" date="2019-03" db="EMBL/GenBank/DDBJ databases">
        <title>Genomic Encyclopedia of Type Strains, Phase IV (KMG-IV): sequencing the most valuable type-strain genomes for metagenomic binning, comparative biology and taxonomic classification.</title>
        <authorList>
            <person name="Goeker M."/>
        </authorList>
    </citation>
    <scope>NUCLEOTIDE SEQUENCE [LARGE SCALE GENOMIC DNA]</scope>
    <source>
        <strain evidence="5 6">DSM 24830</strain>
    </source>
</reference>
<evidence type="ECO:0000256" key="2">
    <source>
        <dbReference type="ARBA" id="ARBA00023125"/>
    </source>
</evidence>
<keyword evidence="1" id="KW-0805">Transcription regulation</keyword>
<keyword evidence="2 5" id="KW-0238">DNA-binding</keyword>
<dbReference type="SUPFAM" id="SSF46785">
    <property type="entry name" value="Winged helix' DNA-binding domain"/>
    <property type="match status" value="1"/>
</dbReference>
<dbReference type="RefSeq" id="WP_131905656.1">
    <property type="nucleotide sequence ID" value="NZ_BAAAFU010000004.1"/>
</dbReference>